<dbReference type="EMBL" id="NCSJ02000128">
    <property type="protein sequence ID" value="RFU29445.1"/>
    <property type="molecule type" value="Genomic_DNA"/>
</dbReference>
<keyword evidence="4" id="KW-1185">Reference proteome</keyword>
<feature type="non-terminal residue" evidence="3">
    <location>
        <position position="1098"/>
    </location>
</feature>
<evidence type="ECO:0000259" key="2">
    <source>
        <dbReference type="Pfam" id="PF24883"/>
    </source>
</evidence>
<dbReference type="AlphaFoldDB" id="A0A3E2H7R9"/>
<name>A0A3E2H7R9_SCYLI</name>
<dbReference type="InterPro" id="IPR027417">
    <property type="entry name" value="P-loop_NTPase"/>
</dbReference>
<organism evidence="3 4">
    <name type="scientific">Scytalidium lignicola</name>
    <name type="common">Hyphomycete</name>
    <dbReference type="NCBI Taxonomy" id="5539"/>
    <lineage>
        <taxon>Eukaryota</taxon>
        <taxon>Fungi</taxon>
        <taxon>Dikarya</taxon>
        <taxon>Ascomycota</taxon>
        <taxon>Pezizomycotina</taxon>
        <taxon>Leotiomycetes</taxon>
        <taxon>Leotiomycetes incertae sedis</taxon>
        <taxon>Scytalidium</taxon>
    </lineage>
</organism>
<reference evidence="3 4" key="1">
    <citation type="submission" date="2018-05" db="EMBL/GenBank/DDBJ databases">
        <title>Draft genome sequence of Scytalidium lignicola DSM 105466, a ubiquitous saprotrophic fungus.</title>
        <authorList>
            <person name="Buettner E."/>
            <person name="Gebauer A.M."/>
            <person name="Hofrichter M."/>
            <person name="Liers C."/>
            <person name="Kellner H."/>
        </authorList>
    </citation>
    <scope>NUCLEOTIDE SEQUENCE [LARGE SCALE GENOMIC DNA]</scope>
    <source>
        <strain evidence="3 4">DSM 105466</strain>
    </source>
</reference>
<dbReference type="Gene3D" id="3.40.50.300">
    <property type="entry name" value="P-loop containing nucleotide triphosphate hydrolases"/>
    <property type="match status" value="1"/>
</dbReference>
<dbReference type="Gene3D" id="3.40.50.1820">
    <property type="entry name" value="alpha/beta hydrolase"/>
    <property type="match status" value="1"/>
</dbReference>
<dbReference type="OMA" id="SDLAEWG"/>
<dbReference type="Pfam" id="PF24883">
    <property type="entry name" value="NPHP3_N"/>
    <property type="match status" value="1"/>
</dbReference>
<dbReference type="SUPFAM" id="SSF53474">
    <property type="entry name" value="alpha/beta-Hydrolases"/>
    <property type="match status" value="1"/>
</dbReference>
<dbReference type="OrthoDB" id="1658288at2759"/>
<gene>
    <name evidence="3" type="ORF">B7463_g6896</name>
</gene>
<accession>A0A3E2H7R9</accession>
<dbReference type="PANTHER" id="PTHR10039">
    <property type="entry name" value="AMELOGENIN"/>
    <property type="match status" value="1"/>
</dbReference>
<dbReference type="InterPro" id="IPR056884">
    <property type="entry name" value="NPHP3-like_N"/>
</dbReference>
<protein>
    <recommendedName>
        <fullName evidence="2">Nephrocystin 3-like N-terminal domain-containing protein</fullName>
    </recommendedName>
</protein>
<sequence>MSNSQYTRLERLGIDDEVRNEGFSVLWNSADADADIVFLHGLQGHPEKTWCFGHSRTNNHCFWPRDILPRNFPKCRILTYGYDSHISHFFSGPANQTSIVGHAKSLLNDLESIRQEEKDRPIIFIAHSLGGLLLKEALRQAWQDDEEGDIHHIYESTMSAMFLGTPHRGSDLAEWGLILQKAVKAVRFDASDILLRDLRIDSATLDTLTDGFSKAYERRHFQIFTFREGQSLRIPSVSKTKVVKDVSATLGYAREIVDTINADHRNMCRFGSMSDQGYRKIKNALDKSMKALPGGIDGSRFRTALSDLDSAETRWRLQQVEPAFQGTFQWLFQNPELGFVDWLESEHGLYWIKGKPASGKSTLLKMAYVDHRTENSQSILKQRGFKCSTAAFFFHDRGSPTQKSFEGLLKAIIHRILTDIPELKPVVHKAWRQRLPRKNQHFTWTVEHLIVVFEKIIQQDILDVSILLFLDALDEYGGKYQDMVQFLERVFRATDRSPRTKVKVCATSRPEQIFLDNFIDVPGFWIHDHTTADIGMVVDIEFEANARLMRCLYHGTDDQKLAIMELRNKILSNAEGVFLWVRLILEELLTEFTDGASLEQIFDELTKLPTDLTKYYKYLVEKRIRQKYASETRIMFELVKCANRPMILSDFLLAFRFATQDNLDTRSTRITTTLDEAKRLIRSRCGGLVELRPLDPVVSLKTYENAPLMDSQPDDDTMGCIYDRTVLSDQKLRCYRVQFLHQTVKAFATASRTVTLEAQGQSESGYLYITKLCLLAIRDSAFDTTNISFQSDFIYYLRFTECNTSESLSRYLVQVDSSRVVKAITPWTSTHYLPSISDYTSLAILADLPRLLEERLPLESGDQTSKLFSLFCKYLERLWDKCPRQVATLLLKHSTCDDIVWNSVINFLKVVKRGESAVSLPNLRRMELLRLVLESGANPNIMIHIKNDMSNGWTPLDYAVGCYTISLDTLYNTRTEDLSRKEFYLHRLAVAQFLLNRGAKMSGAFRTSCNWQISAEAAHVVHDLGVPIDDRLPYPWNMLKHGSAGTGENVDSSLNAHLDNFYSIREVARENQATWLAYGAQQVYNAASWLFNVRHDKP</sequence>
<dbReference type="SUPFAM" id="SSF52540">
    <property type="entry name" value="P-loop containing nucleoside triphosphate hydrolases"/>
    <property type="match status" value="1"/>
</dbReference>
<evidence type="ECO:0000313" key="3">
    <source>
        <dbReference type="EMBL" id="RFU29445.1"/>
    </source>
</evidence>
<evidence type="ECO:0000256" key="1">
    <source>
        <dbReference type="ARBA" id="ARBA00022737"/>
    </source>
</evidence>
<evidence type="ECO:0000313" key="4">
    <source>
        <dbReference type="Proteomes" id="UP000258309"/>
    </source>
</evidence>
<dbReference type="PANTHER" id="PTHR10039:SF5">
    <property type="entry name" value="NACHT DOMAIN-CONTAINING PROTEIN"/>
    <property type="match status" value="1"/>
</dbReference>
<dbReference type="InterPro" id="IPR029058">
    <property type="entry name" value="AB_hydrolase_fold"/>
</dbReference>
<feature type="domain" description="Nephrocystin 3-like N-terminal" evidence="2">
    <location>
        <begin position="326"/>
        <end position="509"/>
    </location>
</feature>
<comment type="caution">
    <text evidence="3">The sequence shown here is derived from an EMBL/GenBank/DDBJ whole genome shotgun (WGS) entry which is preliminary data.</text>
</comment>
<feature type="non-terminal residue" evidence="3">
    <location>
        <position position="1"/>
    </location>
</feature>
<proteinExistence type="predicted"/>
<keyword evidence="1" id="KW-0677">Repeat</keyword>
<dbReference type="Proteomes" id="UP000258309">
    <property type="component" value="Unassembled WGS sequence"/>
</dbReference>